<dbReference type="SUPFAM" id="SSF54373">
    <property type="entry name" value="FAD-linked reductases, C-terminal domain"/>
    <property type="match status" value="1"/>
</dbReference>
<name>A0AAU1UL89_9ACTN</name>
<comment type="cofactor">
    <cofactor evidence="1">
        <name>FAD</name>
        <dbReference type="ChEBI" id="CHEBI:57692"/>
    </cofactor>
</comment>
<feature type="domain" description="Amine oxidase" evidence="4">
    <location>
        <begin position="10"/>
        <end position="426"/>
    </location>
</feature>
<feature type="binding site" evidence="3">
    <location>
        <begin position="30"/>
        <end position="31"/>
    </location>
    <ligand>
        <name>FAD</name>
        <dbReference type="ChEBI" id="CHEBI:57692"/>
    </ligand>
</feature>
<protein>
    <submittedName>
        <fullName evidence="5">FAD-dependent oxidoreductase</fullName>
    </submittedName>
</protein>
<dbReference type="AlphaFoldDB" id="A0AAU1UL89"/>
<gene>
    <name evidence="5" type="ORF">OHU69_47600</name>
</gene>
<dbReference type="Gene3D" id="3.50.50.60">
    <property type="entry name" value="FAD/NAD(P)-binding domain"/>
    <property type="match status" value="1"/>
</dbReference>
<dbReference type="Gene3D" id="3.90.660.10">
    <property type="match status" value="1"/>
</dbReference>
<accession>A0AAU1UL89</accession>
<evidence type="ECO:0000313" key="5">
    <source>
        <dbReference type="EMBL" id="WTS18007.1"/>
    </source>
</evidence>
<reference evidence="5" key="1">
    <citation type="submission" date="2022-10" db="EMBL/GenBank/DDBJ databases">
        <title>The complete genomes of actinobacterial strains from the NBC collection.</title>
        <authorList>
            <person name="Joergensen T.S."/>
            <person name="Alvarez Arevalo M."/>
            <person name="Sterndorff E.B."/>
            <person name="Faurdal D."/>
            <person name="Vuksanovic O."/>
            <person name="Mourched A.-S."/>
            <person name="Charusanti P."/>
            <person name="Shaw S."/>
            <person name="Blin K."/>
            <person name="Weber T."/>
        </authorList>
    </citation>
    <scope>NUCLEOTIDE SEQUENCE</scope>
    <source>
        <strain evidence="5">NBC_00119</strain>
    </source>
</reference>
<dbReference type="SUPFAM" id="SSF51905">
    <property type="entry name" value="FAD/NAD(P)-binding domain"/>
    <property type="match status" value="1"/>
</dbReference>
<dbReference type="InterPro" id="IPR050281">
    <property type="entry name" value="Flavin_monoamine_oxidase"/>
</dbReference>
<feature type="binding site" evidence="3">
    <location>
        <position position="319"/>
    </location>
    <ligand>
        <name>substrate</name>
    </ligand>
</feature>
<dbReference type="EMBL" id="CP108195">
    <property type="protein sequence ID" value="WTS18007.1"/>
    <property type="molecule type" value="Genomic_DNA"/>
</dbReference>
<dbReference type="InterPro" id="IPR036188">
    <property type="entry name" value="FAD/NAD-bd_sf"/>
</dbReference>
<evidence type="ECO:0000256" key="3">
    <source>
        <dbReference type="PIRSR" id="PIRSR601613-1"/>
    </source>
</evidence>
<evidence type="ECO:0000259" key="4">
    <source>
        <dbReference type="Pfam" id="PF01593"/>
    </source>
</evidence>
<dbReference type="PANTHER" id="PTHR10742:SF410">
    <property type="entry name" value="LYSINE-SPECIFIC HISTONE DEMETHYLASE 2"/>
    <property type="match status" value="1"/>
</dbReference>
<organism evidence="5">
    <name type="scientific">Streptomyces sp. NBC_00119</name>
    <dbReference type="NCBI Taxonomy" id="2975659"/>
    <lineage>
        <taxon>Bacteria</taxon>
        <taxon>Bacillati</taxon>
        <taxon>Actinomycetota</taxon>
        <taxon>Actinomycetes</taxon>
        <taxon>Kitasatosporales</taxon>
        <taxon>Streptomycetaceae</taxon>
        <taxon>Streptomyces</taxon>
    </lineage>
</organism>
<proteinExistence type="predicted"/>
<sequence>MDTIVVGAGIAGITAARLLHAAGQRVVVLEARDRVGGRIWTDRTAGFSVDRGASWIHGLTGNPLTELVAALEMDTHEFTVGSFQAGGRPIADYDESRRLLDDAATRQWTIDVDTADDLFQLTVAASGHDESYATAAERALAATGWEPERAERVRAFYRHRTEEQCGAEIEQVAAHALDEDTIEGDEVIFPGGYDALPRALAEGLDVRLGMTVTAITRSATGVRVDTEDESFDAAHVIVTVPLGVLKAGAIEFTPALPEAVAGPIARLGMGVFNKVFLQFADRFWQDDVYAIRQHGRAGVPWHSWYDVSVVSGKPMLLTFAGGAWGREIEQKTDEEVVSSVLRSLREIYGDSVPEPVAHWITRWGVDPLALGSYSYVAVGSSHDDHDAMAGPVDGVLHFAGEATCGHEPATVHGALHSGHRAAERILGAPISPAELTRGVTRRQRSADRWPE</sequence>
<dbReference type="InterPro" id="IPR002937">
    <property type="entry name" value="Amino_oxidase"/>
</dbReference>
<dbReference type="PRINTS" id="PR00757">
    <property type="entry name" value="AMINEOXDASEF"/>
</dbReference>
<dbReference type="GO" id="GO:0016491">
    <property type="term" value="F:oxidoreductase activity"/>
    <property type="evidence" value="ECO:0007669"/>
    <property type="project" value="UniProtKB-KW"/>
</dbReference>
<keyword evidence="2" id="KW-0560">Oxidoreductase</keyword>
<dbReference type="InterPro" id="IPR001613">
    <property type="entry name" value="Flavin_amine_oxidase"/>
</dbReference>
<evidence type="ECO:0000256" key="1">
    <source>
        <dbReference type="ARBA" id="ARBA00001974"/>
    </source>
</evidence>
<evidence type="ECO:0000256" key="2">
    <source>
        <dbReference type="ARBA" id="ARBA00023002"/>
    </source>
</evidence>
<dbReference type="PANTHER" id="PTHR10742">
    <property type="entry name" value="FLAVIN MONOAMINE OXIDASE"/>
    <property type="match status" value="1"/>
</dbReference>
<dbReference type="Pfam" id="PF01593">
    <property type="entry name" value="Amino_oxidase"/>
    <property type="match status" value="1"/>
</dbReference>
<feature type="binding site" evidence="3">
    <location>
        <position position="212"/>
    </location>
    <ligand>
        <name>FAD</name>
        <dbReference type="ChEBI" id="CHEBI:57692"/>
    </ligand>
</feature>